<evidence type="ECO:0000313" key="2">
    <source>
        <dbReference type="Proteomes" id="UP000018948"/>
    </source>
</evidence>
<dbReference type="EMBL" id="ANIY01003933">
    <property type="protein sequence ID" value="ETP32796.1"/>
    <property type="molecule type" value="Genomic_DNA"/>
</dbReference>
<gene>
    <name evidence="1" type="ORF">F442_18575</name>
</gene>
<protein>
    <submittedName>
        <fullName evidence="1">Uncharacterized protein</fullName>
    </submittedName>
</protein>
<comment type="caution">
    <text evidence="1">The sequence shown here is derived from an EMBL/GenBank/DDBJ whole genome shotgun (WGS) entry which is preliminary data.</text>
</comment>
<accession>W2YCU2</accession>
<sequence length="109" mass="12117">MRPFLTASSTVALSSSRHNKTTLKTTTPRIGIVPDAKKFLRVMKTRMGEPAKLPKEALERRLDNRSVAETVAPVGEVYFLAKDSIVVMHIHLSTAIVDTQAQPQTIRFT</sequence>
<name>W2YCU2_PHYNI</name>
<evidence type="ECO:0000313" key="1">
    <source>
        <dbReference type="EMBL" id="ETP32796.1"/>
    </source>
</evidence>
<reference evidence="1 2" key="1">
    <citation type="submission" date="2013-11" db="EMBL/GenBank/DDBJ databases">
        <title>The Genome Sequence of Phytophthora parasitica P10297.</title>
        <authorList>
            <consortium name="The Broad Institute Genomics Platform"/>
            <person name="Russ C."/>
            <person name="Tyler B."/>
            <person name="Panabieres F."/>
            <person name="Shan W."/>
            <person name="Tripathy S."/>
            <person name="Grunwald N."/>
            <person name="Machado M."/>
            <person name="Johnson C.S."/>
            <person name="Walker B."/>
            <person name="Young S.K."/>
            <person name="Zeng Q."/>
            <person name="Gargeya S."/>
            <person name="Fitzgerald M."/>
            <person name="Haas B."/>
            <person name="Abouelleil A."/>
            <person name="Allen A.W."/>
            <person name="Alvarado L."/>
            <person name="Arachchi H.M."/>
            <person name="Berlin A.M."/>
            <person name="Chapman S.B."/>
            <person name="Gainer-Dewar J."/>
            <person name="Goldberg J."/>
            <person name="Griggs A."/>
            <person name="Gujja S."/>
            <person name="Hansen M."/>
            <person name="Howarth C."/>
            <person name="Imamovic A."/>
            <person name="Ireland A."/>
            <person name="Larimer J."/>
            <person name="McCowan C."/>
            <person name="Murphy C."/>
            <person name="Pearson M."/>
            <person name="Poon T.W."/>
            <person name="Priest M."/>
            <person name="Roberts A."/>
            <person name="Saif S."/>
            <person name="Shea T."/>
            <person name="Sisk P."/>
            <person name="Sykes S."/>
            <person name="Wortman J."/>
            <person name="Nusbaum C."/>
            <person name="Birren B."/>
        </authorList>
    </citation>
    <scope>NUCLEOTIDE SEQUENCE [LARGE SCALE GENOMIC DNA]</scope>
    <source>
        <strain evidence="1 2">P10297</strain>
    </source>
</reference>
<dbReference type="AlphaFoldDB" id="W2YCU2"/>
<dbReference type="Proteomes" id="UP000018948">
    <property type="component" value="Unassembled WGS sequence"/>
</dbReference>
<organism evidence="1 2">
    <name type="scientific">Phytophthora nicotianae P10297</name>
    <dbReference type="NCBI Taxonomy" id="1317064"/>
    <lineage>
        <taxon>Eukaryota</taxon>
        <taxon>Sar</taxon>
        <taxon>Stramenopiles</taxon>
        <taxon>Oomycota</taxon>
        <taxon>Peronosporomycetes</taxon>
        <taxon>Peronosporales</taxon>
        <taxon>Peronosporaceae</taxon>
        <taxon>Phytophthora</taxon>
    </lineage>
</organism>
<proteinExistence type="predicted"/>